<reference evidence="2 4" key="2">
    <citation type="journal article" date="2011" name="Mol. Biol. Evol.">
        <title>Comparative genomic analysis of fruiting body formation in Myxococcales.</title>
        <authorList>
            <person name="Huntley S."/>
            <person name="Hamann N."/>
            <person name="Wegener-Feldbrugge S."/>
            <person name="Treuner-Lange A."/>
            <person name="Kube M."/>
            <person name="Reinhardt R."/>
            <person name="Klages S."/>
            <person name="Muller R."/>
            <person name="Ronning C.M."/>
            <person name="Nierman W.C."/>
            <person name="Sogaard-Andersen L."/>
        </authorList>
    </citation>
    <scope>NUCLEOTIDE SEQUENCE [LARGE SCALE GENOMIC DNA]</scope>
    <source>
        <strain evidence="2 4">DW4/3-1</strain>
    </source>
</reference>
<dbReference type="KEGG" id="sur:STAUR_7548"/>
<sequence length="478" mass="51776">MPRQSALFLCAFFAACSTPMKVVRLDTGRGEPIVHVPRLEGEPEKVGRTAFKEALAKHGRTVPPSERPLEFARQLFGMSERSGWYRYERKSRRLFSLGAENELKVEISPADEALNRLYVLWCGRTWGPPPRDCLRLLMDRPLLDGEGKYALAMAMAQGAVLGEMKEAFGHLVSPEAIAATLTGAMTMYLMLWLLPEPVSKGVAALMTVGLVSYLGWELVWKLIAGWREMVAAVDEATTFEEIRTAAEQFARVMGDKGAKALVMMATVAAGNTAAGMAAKMPTLPGAGKAAAVAEAQMNIRFSAAALAQVKAVALHAEGVIVTLAPTAVAMTAHGNSGGPTGTQVQPLPSGGPGKWIQVDESMSGNARTYQAQITGAPKGYAYRVTRGPEEVDFDGFEQGVLLEVKGNGYAQWIDHKLNFFKIFEGGPKMLDQARRQLRAARGTPIRWVVAEEKLASVLRKMFADANLPIEVIHVLPAP</sequence>
<dbReference type="HOGENOM" id="CLU_041667_0_0_7"/>
<dbReference type="PATRIC" id="fig|378806.16.peg.3600"/>
<dbReference type="Pfam" id="PF15648">
    <property type="entry name" value="Tox-REase-5"/>
    <property type="match status" value="1"/>
</dbReference>
<evidence type="ECO:0000313" key="5">
    <source>
        <dbReference type="Proteomes" id="UP000032702"/>
    </source>
</evidence>
<dbReference type="PROSITE" id="PS51257">
    <property type="entry name" value="PROKAR_LIPOPROTEIN"/>
    <property type="match status" value="1"/>
</dbReference>
<dbReference type="EMBL" id="AAMD01000109">
    <property type="protein sequence ID" value="EAU64630.1"/>
    <property type="molecule type" value="Genomic_DNA"/>
</dbReference>
<proteinExistence type="predicted"/>
<feature type="domain" description="Tox-REase-5" evidence="1">
    <location>
        <begin position="367"/>
        <end position="451"/>
    </location>
</feature>
<gene>
    <name evidence="2" type="ordered locus">STAUR_7548</name>
    <name evidence="3" type="ORF">STIAU_5665</name>
</gene>
<name>Q08VY1_STIAD</name>
<dbReference type="eggNOG" id="COG4223">
    <property type="taxonomic scope" value="Bacteria"/>
</dbReference>
<evidence type="ECO:0000313" key="4">
    <source>
        <dbReference type="Proteomes" id="UP000001351"/>
    </source>
</evidence>
<dbReference type="STRING" id="378806.STAUR_7548"/>
<reference evidence="3 5" key="1">
    <citation type="submission" date="2006-04" db="EMBL/GenBank/DDBJ databases">
        <authorList>
            <person name="Nierman W.C."/>
        </authorList>
    </citation>
    <scope>NUCLEOTIDE SEQUENCE [LARGE SCALE GENOMIC DNA]</scope>
    <source>
        <strain evidence="3 5">DW4/3-1</strain>
    </source>
</reference>
<dbReference type="OrthoDB" id="5487210at2"/>
<dbReference type="Proteomes" id="UP000032702">
    <property type="component" value="Unassembled WGS sequence"/>
</dbReference>
<organism evidence="3 5">
    <name type="scientific">Stigmatella aurantiaca (strain DW4/3-1)</name>
    <dbReference type="NCBI Taxonomy" id="378806"/>
    <lineage>
        <taxon>Bacteria</taxon>
        <taxon>Pseudomonadati</taxon>
        <taxon>Myxococcota</taxon>
        <taxon>Myxococcia</taxon>
        <taxon>Myxococcales</taxon>
        <taxon>Cystobacterineae</taxon>
        <taxon>Archangiaceae</taxon>
        <taxon>Stigmatella</taxon>
    </lineage>
</organism>
<accession>Q08VY1</accession>
<evidence type="ECO:0000259" key="1">
    <source>
        <dbReference type="Pfam" id="PF15648"/>
    </source>
</evidence>
<dbReference type="AlphaFoldDB" id="Q08VY1"/>
<protein>
    <submittedName>
        <fullName evidence="2">Conserved uncharacterized protein</fullName>
    </submittedName>
</protein>
<dbReference type="EMBL" id="CP002271">
    <property type="protein sequence ID" value="ADO75303.1"/>
    <property type="molecule type" value="Genomic_DNA"/>
</dbReference>
<dbReference type="Proteomes" id="UP000001351">
    <property type="component" value="Chromosome"/>
</dbReference>
<keyword evidence="4" id="KW-1185">Reference proteome</keyword>
<evidence type="ECO:0000313" key="3">
    <source>
        <dbReference type="EMBL" id="EAU64630.1"/>
    </source>
</evidence>
<dbReference type="InterPro" id="IPR028904">
    <property type="entry name" value="Tox-REase-5_dom"/>
</dbReference>
<evidence type="ECO:0000313" key="2">
    <source>
        <dbReference type="EMBL" id="ADO75303.1"/>
    </source>
</evidence>